<feature type="transmembrane region" description="Helical" evidence="6">
    <location>
        <begin position="35"/>
        <end position="51"/>
    </location>
</feature>
<dbReference type="PANTHER" id="PTHR30250">
    <property type="entry name" value="PST FAMILY PREDICTED COLANIC ACID TRANSPORTER"/>
    <property type="match status" value="1"/>
</dbReference>
<evidence type="ECO:0000256" key="4">
    <source>
        <dbReference type="ARBA" id="ARBA00022989"/>
    </source>
</evidence>
<feature type="transmembrane region" description="Helical" evidence="6">
    <location>
        <begin position="395"/>
        <end position="416"/>
    </location>
</feature>
<dbReference type="AlphaFoldDB" id="A0A1M6GC55"/>
<keyword evidence="3 6" id="KW-0812">Transmembrane</keyword>
<keyword evidence="2" id="KW-1003">Cell membrane</keyword>
<feature type="transmembrane region" description="Helical" evidence="6">
    <location>
        <begin position="334"/>
        <end position="360"/>
    </location>
</feature>
<reference evidence="8" key="1">
    <citation type="submission" date="2016-11" db="EMBL/GenBank/DDBJ databases">
        <authorList>
            <person name="Varghese N."/>
            <person name="Submissions S."/>
        </authorList>
    </citation>
    <scope>NUCLEOTIDE SEQUENCE [LARGE SCALE GENOMIC DNA]</scope>
    <source>
        <strain evidence="8">DSM 26884</strain>
    </source>
</reference>
<evidence type="ECO:0000256" key="5">
    <source>
        <dbReference type="ARBA" id="ARBA00023136"/>
    </source>
</evidence>
<evidence type="ECO:0000256" key="3">
    <source>
        <dbReference type="ARBA" id="ARBA00022692"/>
    </source>
</evidence>
<feature type="transmembrane region" description="Helical" evidence="6">
    <location>
        <begin position="494"/>
        <end position="517"/>
    </location>
</feature>
<dbReference type="Proteomes" id="UP000184192">
    <property type="component" value="Unassembled WGS sequence"/>
</dbReference>
<keyword evidence="5 6" id="KW-0472">Membrane</keyword>
<feature type="transmembrane region" description="Helical" evidence="6">
    <location>
        <begin position="6"/>
        <end position="23"/>
    </location>
</feature>
<organism evidence="7 8">
    <name type="scientific">Bacteroides stercorirosoris</name>
    <dbReference type="NCBI Taxonomy" id="871324"/>
    <lineage>
        <taxon>Bacteria</taxon>
        <taxon>Pseudomonadati</taxon>
        <taxon>Bacteroidota</taxon>
        <taxon>Bacteroidia</taxon>
        <taxon>Bacteroidales</taxon>
        <taxon>Bacteroidaceae</taxon>
        <taxon>Bacteroides</taxon>
    </lineage>
</organism>
<evidence type="ECO:0000313" key="7">
    <source>
        <dbReference type="EMBL" id="SHJ07492.1"/>
    </source>
</evidence>
<dbReference type="PANTHER" id="PTHR30250:SF26">
    <property type="entry name" value="PSMA PROTEIN"/>
    <property type="match status" value="1"/>
</dbReference>
<feature type="transmembrane region" description="Helical" evidence="6">
    <location>
        <begin position="462"/>
        <end position="482"/>
    </location>
</feature>
<protein>
    <submittedName>
        <fullName evidence="7">Membrane protein involved in the export of O-antigen and teichoic acid</fullName>
    </submittedName>
</protein>
<name>A0A1M6GC55_9BACE</name>
<sequence length="537" mass="61105">MILPFYVFFLYLCLQTSVHLIMPNESRLKKSLLNAKVNLCFYLLGLILSFFSRKVFLNVLGADFLGLSSTLLNLLGFLNLAELGIGSAIGYVLYKPLYEQDKEKICEIISVFGYIYRCIGFIILGSSILLACFLPYIFPDTPFNSSIIYFAFFTYISSALISYFVNYKQTLLGADQKNYVVTAYYQSAVLLKTLLQMGLVYYTGNYYLWISLELLLGITYSIILNWKINQVYPWLKTEIKQGKTLFKKYPEVMKYTKQLFIHKLSSFVQYQTAPFLIYTFTSLKIVAFYGNYTLIIDKIAQLVNNLLGSTGAGVGNLIAEGDQKKIQHVFWELLSIRFLIAGIISFALFQLTTPFIGLWLGEQYVLPNYILTLIIFNAFIGYTRGATDQFLYGYGLFNDVWAAIAEVCINLIVALIGGSLWGLSGVLLGGLSSMLIIVGIWKPYFLYSRGFKTSVAHYWINYIKYLSILIVVGILCHYLLSAKYFSPKASFMHWALYAGIITITYSGLSYSLLYFVAPGIKAVTKRFLEKKSFFINK</sequence>
<evidence type="ECO:0000256" key="2">
    <source>
        <dbReference type="ARBA" id="ARBA00022475"/>
    </source>
</evidence>
<feature type="transmembrane region" description="Helical" evidence="6">
    <location>
        <begin position="114"/>
        <end position="136"/>
    </location>
</feature>
<keyword evidence="4 6" id="KW-1133">Transmembrane helix</keyword>
<keyword evidence="8" id="KW-1185">Reference proteome</keyword>
<dbReference type="eggNOG" id="COG2244">
    <property type="taxonomic scope" value="Bacteria"/>
</dbReference>
<comment type="subcellular location">
    <subcellularLocation>
        <location evidence="1">Cell membrane</location>
        <topology evidence="1">Multi-pass membrane protein</topology>
    </subcellularLocation>
</comment>
<dbReference type="InterPro" id="IPR050833">
    <property type="entry name" value="Poly_Biosynth_Transport"/>
</dbReference>
<feature type="transmembrane region" description="Helical" evidence="6">
    <location>
        <begin position="71"/>
        <end position="94"/>
    </location>
</feature>
<proteinExistence type="predicted"/>
<feature type="transmembrane region" description="Helical" evidence="6">
    <location>
        <begin position="179"/>
        <end position="200"/>
    </location>
</feature>
<feature type="transmembrane region" description="Helical" evidence="6">
    <location>
        <begin position="366"/>
        <end position="383"/>
    </location>
</feature>
<dbReference type="GO" id="GO:0005886">
    <property type="term" value="C:plasma membrane"/>
    <property type="evidence" value="ECO:0007669"/>
    <property type="project" value="UniProtKB-SubCell"/>
</dbReference>
<gene>
    <name evidence="7" type="ORF">SAMN05444350_114117</name>
</gene>
<evidence type="ECO:0000256" key="1">
    <source>
        <dbReference type="ARBA" id="ARBA00004651"/>
    </source>
</evidence>
<accession>A0A1M6GC55</accession>
<feature type="transmembrane region" description="Helical" evidence="6">
    <location>
        <begin position="422"/>
        <end position="441"/>
    </location>
</feature>
<feature type="transmembrane region" description="Helical" evidence="6">
    <location>
        <begin position="148"/>
        <end position="167"/>
    </location>
</feature>
<evidence type="ECO:0000256" key="6">
    <source>
        <dbReference type="SAM" id="Phobius"/>
    </source>
</evidence>
<dbReference type="EMBL" id="FQZN01000014">
    <property type="protein sequence ID" value="SHJ07492.1"/>
    <property type="molecule type" value="Genomic_DNA"/>
</dbReference>
<evidence type="ECO:0000313" key="8">
    <source>
        <dbReference type="Proteomes" id="UP000184192"/>
    </source>
</evidence>